<keyword evidence="4" id="KW-0808">Transferase</keyword>
<evidence type="ECO:0000256" key="1">
    <source>
        <dbReference type="ARBA" id="ARBA00022490"/>
    </source>
</evidence>
<dbReference type="InterPro" id="IPR002877">
    <property type="entry name" value="RNA_MeTrfase_FtsJ_dom"/>
</dbReference>
<evidence type="ECO:0000256" key="3">
    <source>
        <dbReference type="ARBA" id="ARBA00022603"/>
    </source>
</evidence>
<dbReference type="PROSITE" id="PS50011">
    <property type="entry name" value="PROTEIN_KINASE_DOM"/>
    <property type="match status" value="1"/>
</dbReference>
<dbReference type="SUPFAM" id="SSF53335">
    <property type="entry name" value="S-adenosyl-L-methionine-dependent methyltransferases"/>
    <property type="match status" value="1"/>
</dbReference>
<keyword evidence="9" id="KW-1185">Reference proteome</keyword>
<dbReference type="Pfam" id="PF00069">
    <property type="entry name" value="Pkinase"/>
    <property type="match status" value="1"/>
</dbReference>
<dbReference type="PROSITE" id="PS00108">
    <property type="entry name" value="PROTEIN_KINASE_ST"/>
    <property type="match status" value="1"/>
</dbReference>
<dbReference type="InterPro" id="IPR029063">
    <property type="entry name" value="SAM-dependent_MTases_sf"/>
</dbReference>
<keyword evidence="3" id="KW-0489">Methyltransferase</keyword>
<dbReference type="Pfam" id="PF01728">
    <property type="entry name" value="FtsJ"/>
    <property type="match status" value="1"/>
</dbReference>
<sequence>MPTSKSSVDHRDIYYRLGKSSGYRARSAWKLLHLDEEFDLFNGVETAVDLCAAPGSWSQVLGEKLEDKMREGRAKVVSLDLQPMAPLKNITILQTDITLPSTIPLVLNALGGRKADLVVCDGAPDVTGVHDLDAYLHSQLLLAALTLSLTLLAPHATLIFKIFLSPLDPQADMLRSQVAPFFQAPEAGSAGDYDASANGEDAWRGKNGYDLRGRRGGVWVRKPRSSRPGSSEAFLVCRNFDPSKVPLPETFTPESLAELAKQTKGTLTLESLEHLVPETHPVSEDWRALKAWVGSGDLNHMGGNADADEEGQEVLLPEQPASDGQLTGSSASHSSPTIIRSTLGSARAAASSSHVLAPEFSTSPPSPTAFLAPGRLHLSPPSRLSNPTLRALNARRDGSVDSASPPSSASPTSFGFGGERPWDRQAPSPLPSPITLHPPGGPLDGILSLPGSFPSTTSHEAGPSSRLREEAIRPATPLQDGAVSPALSTGSKTDLFFAASQIDDLPRPPKALPHSASLGRGFPGRREDRDRSATMPSSSTPTTAVTRPIRAETLDESGPSTNTTSLPGIPFPRLDGYRSVSGPAPPPVTPGSAVSEEQPLTPISPFGSLGPLPSVPSPSRPRKHVRRESQMLREHRMGPVEVELNVGDVLQAEPLSHDDDGMVRSSAGSGSWRLERRLGEGAFSAVWSATLIRASDAPSIIPPPLGSPHTGTRAEGTVAAIKLTSRALCMSSERTRISFLREVSVLRRLSHPNIVAYVTSFSTQAHHCLVLEALAGGELFEFVANERTRKRMLLPSPHLGDGWDGIEDLQGEGFVRRVFGELARGLGWLHSVGVVHRDVKLENILLTTNPFALEPTPTGSVPLALLPPPHQPFIKITDFGLSRFISPSSPLLQTRCGSESFAAPEIIMGKPYDGRDTDSWACGVVLYALITGLLPFDESQRGQGGIQVGSKAEEQERRRRMMRIAKGQYTWPTTPVEAVAGAEPAEGGIGSQEVRSLVGRLLVRDPRKRLRIGQVWEETWMNGPGGVSPALKDSPVGVSGASADGASVRAGVRDDGGGGGGKWVDGGWLGDEQPDDAALYADVD</sequence>
<keyword evidence="5" id="KW-0949">S-adenosyl-L-methionine</keyword>
<evidence type="ECO:0000313" key="9">
    <source>
        <dbReference type="Proteomes" id="UP000279259"/>
    </source>
</evidence>
<comment type="caution">
    <text evidence="8">The sequence shown here is derived from an EMBL/GenBank/DDBJ whole genome shotgun (WGS) entry which is preliminary data.</text>
</comment>
<gene>
    <name evidence="8" type="ORF">EHS25_006814</name>
</gene>
<evidence type="ECO:0000256" key="5">
    <source>
        <dbReference type="ARBA" id="ARBA00022691"/>
    </source>
</evidence>
<dbReference type="InterPro" id="IPR000719">
    <property type="entry name" value="Prot_kinase_dom"/>
</dbReference>
<dbReference type="GO" id="GO:0008175">
    <property type="term" value="F:tRNA methyltransferase activity"/>
    <property type="evidence" value="ECO:0007669"/>
    <property type="project" value="TreeGrafter"/>
</dbReference>
<evidence type="ECO:0000256" key="2">
    <source>
        <dbReference type="ARBA" id="ARBA00022552"/>
    </source>
</evidence>
<dbReference type="HAMAP" id="MF_01547">
    <property type="entry name" value="RNA_methyltr_E"/>
    <property type="match status" value="1"/>
</dbReference>
<dbReference type="FunFam" id="3.40.50.150:FF:000220">
    <property type="entry name" value="CAMK protein kinase"/>
    <property type="match status" value="1"/>
</dbReference>
<dbReference type="AlphaFoldDB" id="A0A427XRK9"/>
<evidence type="ECO:0000259" key="7">
    <source>
        <dbReference type="PROSITE" id="PS50011"/>
    </source>
</evidence>
<feature type="compositionally biased region" description="Low complexity" evidence="6">
    <location>
        <begin position="603"/>
        <end position="612"/>
    </location>
</feature>
<dbReference type="GO" id="GO:0030488">
    <property type="term" value="P:tRNA methylation"/>
    <property type="evidence" value="ECO:0007669"/>
    <property type="project" value="TreeGrafter"/>
</dbReference>
<feature type="region of interest" description="Disordered" evidence="6">
    <location>
        <begin position="1035"/>
        <end position="1084"/>
    </location>
</feature>
<dbReference type="GO" id="GO:0004672">
    <property type="term" value="F:protein kinase activity"/>
    <property type="evidence" value="ECO:0007669"/>
    <property type="project" value="InterPro"/>
</dbReference>
<dbReference type="InterPro" id="IPR008271">
    <property type="entry name" value="Ser/Thr_kinase_AS"/>
</dbReference>
<dbReference type="Gene3D" id="3.40.50.150">
    <property type="entry name" value="Vaccinia Virus protein VP39"/>
    <property type="match status" value="1"/>
</dbReference>
<dbReference type="GO" id="GO:0006364">
    <property type="term" value="P:rRNA processing"/>
    <property type="evidence" value="ECO:0007669"/>
    <property type="project" value="UniProtKB-KW"/>
</dbReference>
<dbReference type="PANTHER" id="PTHR10920:SF12">
    <property type="entry name" value="TRNA (CYTIDINE(32)_GUANOSINE(34)-2'-O)-METHYLTRANSFERASE-RELATED"/>
    <property type="match status" value="1"/>
</dbReference>
<organism evidence="8 9">
    <name type="scientific">Saitozyma podzolica</name>
    <dbReference type="NCBI Taxonomy" id="1890683"/>
    <lineage>
        <taxon>Eukaryota</taxon>
        <taxon>Fungi</taxon>
        <taxon>Dikarya</taxon>
        <taxon>Basidiomycota</taxon>
        <taxon>Agaricomycotina</taxon>
        <taxon>Tremellomycetes</taxon>
        <taxon>Tremellales</taxon>
        <taxon>Trimorphomycetaceae</taxon>
        <taxon>Saitozyma</taxon>
    </lineage>
</organism>
<feature type="compositionally biased region" description="Low complexity" evidence="6">
    <location>
        <begin position="402"/>
        <end position="413"/>
    </location>
</feature>
<keyword evidence="2" id="KW-0698">rRNA processing</keyword>
<protein>
    <recommendedName>
        <fullName evidence="7">Protein kinase domain-containing protein</fullName>
    </recommendedName>
</protein>
<accession>A0A427XRK9</accession>
<dbReference type="GO" id="GO:0005524">
    <property type="term" value="F:ATP binding"/>
    <property type="evidence" value="ECO:0007669"/>
    <property type="project" value="InterPro"/>
</dbReference>
<feature type="compositionally biased region" description="Low complexity" evidence="6">
    <location>
        <begin position="533"/>
        <end position="544"/>
    </location>
</feature>
<dbReference type="InterPro" id="IPR050082">
    <property type="entry name" value="RNA_methyltr_RlmE"/>
</dbReference>
<feature type="domain" description="Protein kinase" evidence="7">
    <location>
        <begin position="672"/>
        <end position="1021"/>
    </location>
</feature>
<feature type="compositionally biased region" description="Gly residues" evidence="6">
    <location>
        <begin position="1057"/>
        <end position="1069"/>
    </location>
</feature>
<dbReference type="InterPro" id="IPR011009">
    <property type="entry name" value="Kinase-like_dom_sf"/>
</dbReference>
<dbReference type="Proteomes" id="UP000279259">
    <property type="component" value="Unassembled WGS sequence"/>
</dbReference>
<reference evidence="8 9" key="1">
    <citation type="submission" date="2018-11" db="EMBL/GenBank/DDBJ databases">
        <title>Genome sequence of Saitozyma podzolica DSM 27192.</title>
        <authorList>
            <person name="Aliyu H."/>
            <person name="Gorte O."/>
            <person name="Ochsenreither K."/>
        </authorList>
    </citation>
    <scope>NUCLEOTIDE SEQUENCE [LARGE SCALE GENOMIC DNA]</scope>
    <source>
        <strain evidence="8 9">DSM 27192</strain>
    </source>
</reference>
<evidence type="ECO:0000313" key="8">
    <source>
        <dbReference type="EMBL" id="RSH81457.1"/>
    </source>
</evidence>
<feature type="region of interest" description="Disordered" evidence="6">
    <location>
        <begin position="506"/>
        <end position="629"/>
    </location>
</feature>
<proteinExistence type="inferred from homology"/>
<dbReference type="OrthoDB" id="289250at2759"/>
<name>A0A427XRK9_9TREE</name>
<dbReference type="GO" id="GO:0002181">
    <property type="term" value="P:cytoplasmic translation"/>
    <property type="evidence" value="ECO:0007669"/>
    <property type="project" value="TreeGrafter"/>
</dbReference>
<dbReference type="GO" id="GO:0005737">
    <property type="term" value="C:cytoplasm"/>
    <property type="evidence" value="ECO:0007669"/>
    <property type="project" value="TreeGrafter"/>
</dbReference>
<feature type="region of interest" description="Disordered" evidence="6">
    <location>
        <begin position="357"/>
        <end position="467"/>
    </location>
</feature>
<dbReference type="STRING" id="1890683.A0A427XRK9"/>
<keyword evidence="1" id="KW-0963">Cytoplasm</keyword>
<dbReference type="SMART" id="SM00220">
    <property type="entry name" value="S_TKc"/>
    <property type="match status" value="1"/>
</dbReference>
<dbReference type="InterPro" id="IPR015507">
    <property type="entry name" value="rRNA-MeTfrase_E"/>
</dbReference>
<dbReference type="EMBL" id="RSCD01000030">
    <property type="protein sequence ID" value="RSH81457.1"/>
    <property type="molecule type" value="Genomic_DNA"/>
</dbReference>
<dbReference type="PANTHER" id="PTHR10920">
    <property type="entry name" value="RIBOSOMAL RNA METHYLTRANSFERASE"/>
    <property type="match status" value="1"/>
</dbReference>
<dbReference type="Gene3D" id="1.10.510.10">
    <property type="entry name" value="Transferase(Phosphotransferase) domain 1"/>
    <property type="match status" value="1"/>
</dbReference>
<dbReference type="SUPFAM" id="SSF56112">
    <property type="entry name" value="Protein kinase-like (PK-like)"/>
    <property type="match status" value="1"/>
</dbReference>
<evidence type="ECO:0000256" key="4">
    <source>
        <dbReference type="ARBA" id="ARBA00022679"/>
    </source>
</evidence>
<evidence type="ECO:0000256" key="6">
    <source>
        <dbReference type="SAM" id="MobiDB-lite"/>
    </source>
</evidence>